<dbReference type="AlphaFoldDB" id="A0A934X437"/>
<evidence type="ECO:0000259" key="6">
    <source>
        <dbReference type="Pfam" id="PF00590"/>
    </source>
</evidence>
<dbReference type="Proteomes" id="UP000886632">
    <property type="component" value="Unassembled WGS sequence"/>
</dbReference>
<name>A0A934X437_9MICO</name>
<evidence type="ECO:0000313" key="9">
    <source>
        <dbReference type="EMBL" id="MBL0003513.1"/>
    </source>
</evidence>
<dbReference type="Gene3D" id="3.40.1010.10">
    <property type="entry name" value="Cobalt-precorrin-4 Transmethylase, Domain 1"/>
    <property type="match status" value="1"/>
</dbReference>
<evidence type="ECO:0000313" key="8">
    <source>
        <dbReference type="EMBL" id="MBK6299844.1"/>
    </source>
</evidence>
<feature type="region of interest" description="Disordered" evidence="5">
    <location>
        <begin position="573"/>
        <end position="593"/>
    </location>
</feature>
<feature type="domain" description="Tetrapyrrole biosynthesis uroporphyrinogen III synthase" evidence="7">
    <location>
        <begin position="328"/>
        <end position="557"/>
    </location>
</feature>
<feature type="domain" description="Tetrapyrrole methylase" evidence="6">
    <location>
        <begin position="56"/>
        <end position="275"/>
    </location>
</feature>
<evidence type="ECO:0000256" key="3">
    <source>
        <dbReference type="ARBA" id="ARBA00022691"/>
    </source>
</evidence>
<evidence type="ECO:0000259" key="7">
    <source>
        <dbReference type="Pfam" id="PF02602"/>
    </source>
</evidence>
<evidence type="ECO:0000256" key="5">
    <source>
        <dbReference type="SAM" id="MobiDB-lite"/>
    </source>
</evidence>
<dbReference type="PANTHER" id="PTHR45790:SF3">
    <property type="entry name" value="S-ADENOSYL-L-METHIONINE-DEPENDENT UROPORPHYRINOGEN III METHYLTRANSFERASE, CHLOROPLASTIC"/>
    <property type="match status" value="1"/>
</dbReference>
<gene>
    <name evidence="8" type="ORF">IPF40_01905</name>
    <name evidence="9" type="ORF">IPP00_05855</name>
</gene>
<keyword evidence="1" id="KW-0489">Methyltransferase</keyword>
<feature type="region of interest" description="Disordered" evidence="5">
    <location>
        <begin position="109"/>
        <end position="129"/>
    </location>
</feature>
<keyword evidence="2" id="KW-0808">Transferase</keyword>
<dbReference type="EMBL" id="JADIXZ010000001">
    <property type="protein sequence ID" value="MBK6299844.1"/>
    <property type="molecule type" value="Genomic_DNA"/>
</dbReference>
<dbReference type="SUPFAM" id="SSF69618">
    <property type="entry name" value="HemD-like"/>
    <property type="match status" value="1"/>
</dbReference>
<dbReference type="EMBL" id="JADKGK010000013">
    <property type="protein sequence ID" value="MBL0003513.1"/>
    <property type="molecule type" value="Genomic_DNA"/>
</dbReference>
<dbReference type="Gene3D" id="3.30.950.10">
    <property type="entry name" value="Methyltransferase, Cobalt-precorrin-4 Transmethylase, Domain 2"/>
    <property type="match status" value="1"/>
</dbReference>
<dbReference type="GO" id="GO:0004851">
    <property type="term" value="F:uroporphyrin-III C-methyltransferase activity"/>
    <property type="evidence" value="ECO:0007669"/>
    <property type="project" value="TreeGrafter"/>
</dbReference>
<keyword evidence="4" id="KW-0627">Porphyrin biosynthesis</keyword>
<dbReference type="GO" id="GO:0004852">
    <property type="term" value="F:uroporphyrinogen-III synthase activity"/>
    <property type="evidence" value="ECO:0007669"/>
    <property type="project" value="InterPro"/>
</dbReference>
<dbReference type="InterPro" id="IPR000878">
    <property type="entry name" value="4pyrrol_Mease"/>
</dbReference>
<dbReference type="InterPro" id="IPR036108">
    <property type="entry name" value="4pyrrol_syn_uPrphyn_synt_sf"/>
</dbReference>
<dbReference type="CDD" id="cd06578">
    <property type="entry name" value="HemD"/>
    <property type="match status" value="1"/>
</dbReference>
<proteinExistence type="predicted"/>
<keyword evidence="3" id="KW-0949">S-adenosyl-L-methionine</keyword>
<dbReference type="InterPro" id="IPR035996">
    <property type="entry name" value="4pyrrol_Methylase_sf"/>
</dbReference>
<evidence type="ECO:0000256" key="2">
    <source>
        <dbReference type="ARBA" id="ARBA00022679"/>
    </source>
</evidence>
<dbReference type="GO" id="GO:0032259">
    <property type="term" value="P:methylation"/>
    <property type="evidence" value="ECO:0007669"/>
    <property type="project" value="UniProtKB-KW"/>
</dbReference>
<sequence>MKGPDLAGWGRSNEPRLAGQALNGSGSASAATALAVPEPVATRVTLGQAPVACGRVAFVGAGPGDPGLMTVRSRELLGMADVVVLDDLGEDFVRNFTCADVRVVRVSRHTGSTSGDGATASADGLTDESTDDLGEQLVAEARRLGAGSLVVRLMYGDPMAFHGLAAEALSLRRAGVSFDVVPGVSPLTAAPAYAGVPLTSGCATSVQVVHAGREPMSWGPAVEASVTVVVVGSGPRIAHTLEGLLTAGRDPLTPVAVIEGGTTTLQASRVTTLAKASTLLADNGTGFPVVAVASQTVGLREALSWFETKALFGWDVLLPRTKEATDSVEERLSAYGARTTVVPTIAVELPRTPQQMERAVKGLVTGHYEWVAFTSANTVRAVRTKVEEFGLDARAFAGVRIAAVGGLTVAALRDWGITADLVPSGEQSAAGLLEDWPEFDEDVDPMRSVLVPRADIATEALASGLADLGWEVDDVTAFRTVRAAPPAATVREAIKGGAFDAVIFTSSSTVRNLVGIAGKPHPQTIVACVGPATAATAREHGLRVDVVAEVPSSEALIDALAAHGTMLTVQAREAGLPPRRPSEPRPGSRRRSR</sequence>
<evidence type="ECO:0000256" key="1">
    <source>
        <dbReference type="ARBA" id="ARBA00022603"/>
    </source>
</evidence>
<dbReference type="SUPFAM" id="SSF53790">
    <property type="entry name" value="Tetrapyrrole methylase"/>
    <property type="match status" value="1"/>
</dbReference>
<dbReference type="InterPro" id="IPR050161">
    <property type="entry name" value="Siro_Cobalamin_biosynth"/>
</dbReference>
<evidence type="ECO:0000313" key="10">
    <source>
        <dbReference type="Proteomes" id="UP000718281"/>
    </source>
</evidence>
<comment type="caution">
    <text evidence="8">The sequence shown here is derived from an EMBL/GenBank/DDBJ whole genome shotgun (WGS) entry which is preliminary data.</text>
</comment>
<dbReference type="Proteomes" id="UP000718281">
    <property type="component" value="Unassembled WGS sequence"/>
</dbReference>
<protein>
    <submittedName>
        <fullName evidence="8">Bifunctional uroporphyrinogen-III C-methyltransferase/uroporphyrinogen-III synthase</fullName>
    </submittedName>
</protein>
<dbReference type="PANTHER" id="PTHR45790">
    <property type="entry name" value="SIROHEME SYNTHASE-RELATED"/>
    <property type="match status" value="1"/>
</dbReference>
<organism evidence="8 10">
    <name type="scientific">Candidatus Phosphoribacter hodrii</name>
    <dbReference type="NCBI Taxonomy" id="2953743"/>
    <lineage>
        <taxon>Bacteria</taxon>
        <taxon>Bacillati</taxon>
        <taxon>Actinomycetota</taxon>
        <taxon>Actinomycetes</taxon>
        <taxon>Micrococcales</taxon>
        <taxon>Dermatophilaceae</taxon>
        <taxon>Candidatus Phosphoribacter</taxon>
    </lineage>
</organism>
<reference evidence="8 10" key="1">
    <citation type="submission" date="2020-10" db="EMBL/GenBank/DDBJ databases">
        <title>Connecting structure to function with the recovery of over 1000 high-quality activated sludge metagenome-assembled genomes encoding full-length rRNA genes using long-read sequencing.</title>
        <authorList>
            <person name="Singleton C.M."/>
            <person name="Petriglieri F."/>
            <person name="Kristensen J.M."/>
            <person name="Kirkegaard R.H."/>
            <person name="Michaelsen T.Y."/>
            <person name="Andersen M.H."/>
            <person name="Karst S.M."/>
            <person name="Dueholm M.S."/>
            <person name="Nielsen P.H."/>
            <person name="Albertsen M."/>
        </authorList>
    </citation>
    <scope>NUCLEOTIDE SEQUENCE [LARGE SCALE GENOMIC DNA]</scope>
    <source>
        <strain evidence="8">AalE_18-Q3-R2-46_BAT3C.188</strain>
        <strain evidence="9">Ribe_18-Q3-R11-54_MAXAC.001</strain>
    </source>
</reference>
<dbReference type="FunFam" id="3.40.50.10090:FF:000001">
    <property type="entry name" value="Bifunctional uroporphyrinogen-III C-methyltransferase/uroporphyrinogen-III synthase"/>
    <property type="match status" value="1"/>
</dbReference>
<dbReference type="InterPro" id="IPR014777">
    <property type="entry name" value="4pyrrole_Mease_sub1"/>
</dbReference>
<dbReference type="InterPro" id="IPR003754">
    <property type="entry name" value="4pyrrol_synth_uPrphyn_synth"/>
</dbReference>
<dbReference type="InterPro" id="IPR014776">
    <property type="entry name" value="4pyrrole_Mease_sub2"/>
</dbReference>
<dbReference type="GO" id="GO:0019354">
    <property type="term" value="P:siroheme biosynthetic process"/>
    <property type="evidence" value="ECO:0007669"/>
    <property type="project" value="TreeGrafter"/>
</dbReference>
<dbReference type="Pfam" id="PF02602">
    <property type="entry name" value="HEM4"/>
    <property type="match status" value="1"/>
</dbReference>
<accession>A0A934X437</accession>
<dbReference type="Pfam" id="PF00590">
    <property type="entry name" value="TP_methylase"/>
    <property type="match status" value="1"/>
</dbReference>
<dbReference type="Gene3D" id="3.40.50.10090">
    <property type="match status" value="2"/>
</dbReference>
<dbReference type="FunFam" id="3.40.50.10090:FF:000002">
    <property type="entry name" value="Bifunctional uroporphyrinogen-III C-methyltransferase/uroporphyrinogen-III synthase"/>
    <property type="match status" value="1"/>
</dbReference>
<evidence type="ECO:0000256" key="4">
    <source>
        <dbReference type="ARBA" id="ARBA00023244"/>
    </source>
</evidence>